<gene>
    <name evidence="2" type="ORF">V5E97_33595</name>
</gene>
<evidence type="ECO:0000256" key="1">
    <source>
        <dbReference type="SAM" id="MobiDB-lite"/>
    </source>
</evidence>
<organism evidence="2">
    <name type="scientific">Singulisphaera sp. Ch08</name>
    <dbReference type="NCBI Taxonomy" id="3120278"/>
    <lineage>
        <taxon>Bacteria</taxon>
        <taxon>Pseudomonadati</taxon>
        <taxon>Planctomycetota</taxon>
        <taxon>Planctomycetia</taxon>
        <taxon>Isosphaerales</taxon>
        <taxon>Isosphaeraceae</taxon>
        <taxon>Singulisphaera</taxon>
    </lineage>
</organism>
<accession>A0AAU7CDY8</accession>
<protein>
    <recommendedName>
        <fullName evidence="3">Dihydrodipicolinate synthase family protein</fullName>
    </recommendedName>
</protein>
<dbReference type="AlphaFoldDB" id="A0AAU7CDY8"/>
<dbReference type="InterPro" id="IPR013785">
    <property type="entry name" value="Aldolase_TIM"/>
</dbReference>
<proteinExistence type="predicted"/>
<dbReference type="EMBL" id="CP155447">
    <property type="protein sequence ID" value="XBH03204.1"/>
    <property type="molecule type" value="Genomic_DNA"/>
</dbReference>
<evidence type="ECO:0008006" key="3">
    <source>
        <dbReference type="Google" id="ProtNLM"/>
    </source>
</evidence>
<sequence length="76" mass="8214">MSLDPARLSTVQLVPLTPFSEDGETVRTEVLADFARWLYDAGIRVFLPAAGTGEFQCASGGPRPPSQLAEGPRPLW</sequence>
<dbReference type="RefSeq" id="WP_406695940.1">
    <property type="nucleotide sequence ID" value="NZ_CP155447.1"/>
</dbReference>
<dbReference type="Gene3D" id="3.20.20.70">
    <property type="entry name" value="Aldolase class I"/>
    <property type="match status" value="1"/>
</dbReference>
<feature type="region of interest" description="Disordered" evidence="1">
    <location>
        <begin position="56"/>
        <end position="76"/>
    </location>
</feature>
<dbReference type="SUPFAM" id="SSF51569">
    <property type="entry name" value="Aldolase"/>
    <property type="match status" value="1"/>
</dbReference>
<evidence type="ECO:0000313" key="2">
    <source>
        <dbReference type="EMBL" id="XBH03204.1"/>
    </source>
</evidence>
<name>A0AAU7CDY8_9BACT</name>
<reference evidence="2" key="1">
    <citation type="submission" date="2024-05" db="EMBL/GenBank/DDBJ databases">
        <title>Planctomycetes of the genus Singulisphaera possess chitinolytic capabilities.</title>
        <authorList>
            <person name="Ivanova A."/>
        </authorList>
    </citation>
    <scope>NUCLEOTIDE SEQUENCE</scope>
    <source>
        <strain evidence="2">Ch08T</strain>
    </source>
</reference>